<dbReference type="Pfam" id="PF06841">
    <property type="entry name" value="Phage_T4_gp19"/>
    <property type="match status" value="1"/>
</dbReference>
<dbReference type="InterPro" id="IPR011747">
    <property type="entry name" value="CHP02241"/>
</dbReference>
<keyword evidence="2" id="KW-1185">Reference proteome</keyword>
<organism evidence="1 2">
    <name type="scientific">Arthrobacter ginsengisoli</name>
    <dbReference type="NCBI Taxonomy" id="1356565"/>
    <lineage>
        <taxon>Bacteria</taxon>
        <taxon>Bacillati</taxon>
        <taxon>Actinomycetota</taxon>
        <taxon>Actinomycetes</taxon>
        <taxon>Micrococcales</taxon>
        <taxon>Micrococcaceae</taxon>
        <taxon>Arthrobacter</taxon>
    </lineage>
</organism>
<accession>A0ABU1U744</accession>
<protein>
    <submittedName>
        <fullName evidence="1">Phage tail-like protein</fullName>
    </submittedName>
</protein>
<dbReference type="Proteomes" id="UP001252243">
    <property type="component" value="Unassembled WGS sequence"/>
</dbReference>
<evidence type="ECO:0000313" key="2">
    <source>
        <dbReference type="Proteomes" id="UP001252243"/>
    </source>
</evidence>
<dbReference type="RefSeq" id="WP_310049878.1">
    <property type="nucleotide sequence ID" value="NZ_JAVDVQ010000001.1"/>
</dbReference>
<sequence length="166" mass="17676">MAETKELLATFRFTVTLTRSPGGGAGGPALLGTGAFAECTGLDLEADIKEYAEGGRNFGMIRMIGRSKSTPLVLKRGMVVAADGGIVDSALWDWISAVVTGRLPVPRYDGLVQVHDPGMQRVLAQWSFERGLPGKVSGPVLNAKTGEVAIEELQILHEGLRMVVDL</sequence>
<dbReference type="NCBIfam" id="TIGR02241">
    <property type="entry name" value="conserved hypothetical phage tail region protein"/>
    <property type="match status" value="1"/>
</dbReference>
<comment type="caution">
    <text evidence="1">The sequence shown here is derived from an EMBL/GenBank/DDBJ whole genome shotgun (WGS) entry which is preliminary data.</text>
</comment>
<proteinExistence type="predicted"/>
<reference evidence="1 2" key="1">
    <citation type="submission" date="2023-07" db="EMBL/GenBank/DDBJ databases">
        <title>Sorghum-associated microbial communities from plants grown in Nebraska, USA.</title>
        <authorList>
            <person name="Schachtman D."/>
        </authorList>
    </citation>
    <scope>NUCLEOTIDE SEQUENCE [LARGE SCALE GENOMIC DNA]</scope>
    <source>
        <strain evidence="1 2">BE167</strain>
    </source>
</reference>
<dbReference type="EMBL" id="JAVDVQ010000001">
    <property type="protein sequence ID" value="MDR7081022.1"/>
    <property type="molecule type" value="Genomic_DNA"/>
</dbReference>
<name>A0ABU1U744_9MICC</name>
<dbReference type="PANTHER" id="PTHR38009:SF1">
    <property type="entry name" value="CONSERVED HYPOTHETICAL PHAGE TAIL PROTEIN"/>
    <property type="match status" value="1"/>
</dbReference>
<dbReference type="PANTHER" id="PTHR38009">
    <property type="entry name" value="CONSERVED HYPOTHETICAL PHAGE TAIL PROTEIN"/>
    <property type="match status" value="1"/>
</dbReference>
<dbReference type="InterPro" id="IPR010667">
    <property type="entry name" value="Phage_T4_Gp19"/>
</dbReference>
<evidence type="ECO:0000313" key="1">
    <source>
        <dbReference type="EMBL" id="MDR7081022.1"/>
    </source>
</evidence>
<gene>
    <name evidence="1" type="ORF">J2X01_000291</name>
</gene>